<dbReference type="Gene3D" id="2.40.160.10">
    <property type="entry name" value="Porin"/>
    <property type="match status" value="1"/>
</dbReference>
<keyword evidence="1" id="KW-0732">Signal</keyword>
<dbReference type="Pfam" id="PF07396">
    <property type="entry name" value="Porin_O_P"/>
    <property type="match status" value="1"/>
</dbReference>
<dbReference type="InterPro" id="IPR010870">
    <property type="entry name" value="Porin_O/P"/>
</dbReference>
<sequence length="433" mass="46808">MKHAIKMTALAVFAASFGVSAMAADKASTTGGFKIKSEDGNFEAKIGGRIHVDGNFYIDEDDIAASGKDKSNSQFFLRRARLSLSGRAYDWKYKFENDFGSSSEQATSTSTTTVCSVSAGAAATVSCPAGSVPVTVLRSASTPNNSGIREMWIGRKVLGGMNLRLGQAKPYRGLEELTSSNELLFMERPFTTASGIYGNQFVTGAFLDGNGEGYGYGFSAYTPRAFSDSETQGLGVNARGFVTPVRSNGNLVHIGLSASKDNFETSTTGVRVRIVGRENGLRERISNFSANEQTTVALEMAGRFGGTYLSGEYTKAKFENTNNSVKEDVDALTVQASFFLTQHTKPYDFKKGVFKSPKVNGEDGAIELKARYDMIENKDNALSQKGMYYAVGVNYYATPSTRFMLEYVDGTFESGSAADKETSAVTGRVQYNF</sequence>
<evidence type="ECO:0000256" key="1">
    <source>
        <dbReference type="SAM" id="SignalP"/>
    </source>
</evidence>
<dbReference type="InterPro" id="IPR023614">
    <property type="entry name" value="Porin_dom_sf"/>
</dbReference>
<accession>A0A3E0H2L1</accession>
<proteinExistence type="predicted"/>
<name>A0A3E0H2L1_9GAMM</name>
<dbReference type="OrthoDB" id="9807854at2"/>
<keyword evidence="3" id="KW-1185">Reference proteome</keyword>
<dbReference type="SUPFAM" id="SSF56935">
    <property type="entry name" value="Porins"/>
    <property type="match status" value="1"/>
</dbReference>
<evidence type="ECO:0000313" key="3">
    <source>
        <dbReference type="Proteomes" id="UP000256774"/>
    </source>
</evidence>
<organism evidence="2 3">
    <name type="scientific">Paraperlucidibaca baekdonensis</name>
    <dbReference type="NCBI Taxonomy" id="748120"/>
    <lineage>
        <taxon>Bacteria</taxon>
        <taxon>Pseudomonadati</taxon>
        <taxon>Pseudomonadota</taxon>
        <taxon>Gammaproteobacteria</taxon>
        <taxon>Moraxellales</taxon>
        <taxon>Moraxellaceae</taxon>
        <taxon>Paraperlucidibaca</taxon>
    </lineage>
</organism>
<comment type="caution">
    <text evidence="2">The sequence shown here is derived from an EMBL/GenBank/DDBJ whole genome shotgun (WGS) entry which is preliminary data.</text>
</comment>
<dbReference type="RefSeq" id="WP_116208229.1">
    <property type="nucleotide sequence ID" value="NZ_QUNR01000003.1"/>
</dbReference>
<reference evidence="2 3" key="1">
    <citation type="submission" date="2018-08" db="EMBL/GenBank/DDBJ databases">
        <title>Genomic Encyclopedia of Type Strains, Phase IV (KMG-IV): sequencing the most valuable type-strain genomes for metagenomic binning, comparative biology and taxonomic classification.</title>
        <authorList>
            <person name="Goeker M."/>
        </authorList>
    </citation>
    <scope>NUCLEOTIDE SEQUENCE [LARGE SCALE GENOMIC DNA]</scope>
    <source>
        <strain evidence="2 3">DSM 26022</strain>
    </source>
</reference>
<gene>
    <name evidence="2" type="ORF">DFR26_1383</name>
</gene>
<feature type="chain" id="PRO_5017691175" evidence="1">
    <location>
        <begin position="24"/>
        <end position="433"/>
    </location>
</feature>
<evidence type="ECO:0000313" key="2">
    <source>
        <dbReference type="EMBL" id="REH37607.1"/>
    </source>
</evidence>
<feature type="signal peptide" evidence="1">
    <location>
        <begin position="1"/>
        <end position="23"/>
    </location>
</feature>
<protein>
    <submittedName>
        <fullName evidence="2">Phosphate-selective porin OprO/OprP</fullName>
    </submittedName>
</protein>
<dbReference type="Proteomes" id="UP000256774">
    <property type="component" value="Unassembled WGS sequence"/>
</dbReference>
<dbReference type="AlphaFoldDB" id="A0A3E0H2L1"/>
<dbReference type="EMBL" id="QUNR01000003">
    <property type="protein sequence ID" value="REH37607.1"/>
    <property type="molecule type" value="Genomic_DNA"/>
</dbReference>